<evidence type="ECO:0000313" key="2">
    <source>
        <dbReference type="Proteomes" id="UP000009168"/>
    </source>
</evidence>
<dbReference type="KEGG" id="tet:TTHERM_000035529"/>
<keyword evidence="2" id="KW-1185">Reference proteome</keyword>
<name>W7XIS7_TETTS</name>
<dbReference type="RefSeq" id="XP_012652589.1">
    <property type="nucleotide sequence ID" value="XM_012797135.1"/>
</dbReference>
<evidence type="ECO:0000313" key="1">
    <source>
        <dbReference type="EMBL" id="EWS74876.1"/>
    </source>
</evidence>
<reference evidence="2" key="1">
    <citation type="journal article" date="2006" name="PLoS Biol.">
        <title>Macronuclear genome sequence of the ciliate Tetrahymena thermophila, a model eukaryote.</title>
        <authorList>
            <person name="Eisen J.A."/>
            <person name="Coyne R.S."/>
            <person name="Wu M."/>
            <person name="Wu D."/>
            <person name="Thiagarajan M."/>
            <person name="Wortman J.R."/>
            <person name="Badger J.H."/>
            <person name="Ren Q."/>
            <person name="Amedeo P."/>
            <person name="Jones K.M."/>
            <person name="Tallon L.J."/>
            <person name="Delcher A.L."/>
            <person name="Salzberg S.L."/>
            <person name="Silva J.C."/>
            <person name="Haas B.J."/>
            <person name="Majoros W.H."/>
            <person name="Farzad M."/>
            <person name="Carlton J.M."/>
            <person name="Smith R.K. Jr."/>
            <person name="Garg J."/>
            <person name="Pearlman R.E."/>
            <person name="Karrer K.M."/>
            <person name="Sun L."/>
            <person name="Manning G."/>
            <person name="Elde N.C."/>
            <person name="Turkewitz A.P."/>
            <person name="Asai D.J."/>
            <person name="Wilkes D.E."/>
            <person name="Wang Y."/>
            <person name="Cai H."/>
            <person name="Collins K."/>
            <person name="Stewart B.A."/>
            <person name="Lee S.R."/>
            <person name="Wilamowska K."/>
            <person name="Weinberg Z."/>
            <person name="Ruzzo W.L."/>
            <person name="Wloga D."/>
            <person name="Gaertig J."/>
            <person name="Frankel J."/>
            <person name="Tsao C.-C."/>
            <person name="Gorovsky M.A."/>
            <person name="Keeling P.J."/>
            <person name="Waller R.F."/>
            <person name="Patron N.J."/>
            <person name="Cherry J.M."/>
            <person name="Stover N.A."/>
            <person name="Krieger C.J."/>
            <person name="del Toro C."/>
            <person name="Ryder H.F."/>
            <person name="Williamson S.C."/>
            <person name="Barbeau R.A."/>
            <person name="Hamilton E.P."/>
            <person name="Orias E."/>
        </authorList>
    </citation>
    <scope>NUCLEOTIDE SEQUENCE [LARGE SCALE GENOMIC DNA]</scope>
    <source>
        <strain evidence="2">SB210</strain>
    </source>
</reference>
<dbReference type="Proteomes" id="UP000009168">
    <property type="component" value="Unassembled WGS sequence"/>
</dbReference>
<dbReference type="EMBL" id="GG662720">
    <property type="protein sequence ID" value="EWS74876.1"/>
    <property type="molecule type" value="Genomic_DNA"/>
</dbReference>
<organism evidence="1 2">
    <name type="scientific">Tetrahymena thermophila (strain SB210)</name>
    <dbReference type="NCBI Taxonomy" id="312017"/>
    <lineage>
        <taxon>Eukaryota</taxon>
        <taxon>Sar</taxon>
        <taxon>Alveolata</taxon>
        <taxon>Ciliophora</taxon>
        <taxon>Intramacronucleata</taxon>
        <taxon>Oligohymenophorea</taxon>
        <taxon>Hymenostomatida</taxon>
        <taxon>Tetrahymenina</taxon>
        <taxon>Tetrahymenidae</taxon>
        <taxon>Tetrahymena</taxon>
    </lineage>
</organism>
<dbReference type="AlphaFoldDB" id="W7XIS7"/>
<proteinExistence type="predicted"/>
<accession>W7XIS7</accession>
<gene>
    <name evidence="1" type="ORF">TTHERM_000035529</name>
</gene>
<sequence>MNIKWKKKPLNLLFYKQIYQYRFFIFHFSLLNQIQIRYIYILKNYQRQIQQYCTIKYNLSSQLKQQEYKEKLSQEKFYLKAKYVGKHNQISQLKKIIKEFNFLIPTPRNKIYVIQLNYHFQKVKQLIQQIPQITD</sequence>
<protein>
    <submittedName>
        <fullName evidence="1">Uncharacterized protein</fullName>
    </submittedName>
</protein>
<dbReference type="InParanoid" id="W7XIS7"/>
<dbReference type="GeneID" id="24436916"/>